<reference evidence="1 2" key="1">
    <citation type="submission" date="2017-09" db="EMBL/GenBank/DDBJ databases">
        <title>Large-scale bioinformatics analysis of Bacillus genomes uncovers conserved roles of natural products in bacterial physiology.</title>
        <authorList>
            <consortium name="Agbiome Team Llc"/>
            <person name="Bleich R.M."/>
            <person name="Grubbs K.J."/>
            <person name="Santa Maria K.C."/>
            <person name="Allen S.E."/>
            <person name="Farag S."/>
            <person name="Shank E.A."/>
            <person name="Bowers A."/>
        </authorList>
    </citation>
    <scope>NUCLEOTIDE SEQUENCE [LARGE SCALE GENOMIC DNA]</scope>
    <source>
        <strain evidence="1 2">AFS085496</strain>
    </source>
</reference>
<dbReference type="Proteomes" id="UP000224003">
    <property type="component" value="Unassembled WGS sequence"/>
</dbReference>
<name>A0A9X6WHV1_BACTU</name>
<accession>A0A9X6WHV1</accession>
<gene>
    <name evidence="1" type="ORF">COJ15_32520</name>
</gene>
<evidence type="ECO:0000313" key="2">
    <source>
        <dbReference type="Proteomes" id="UP000224003"/>
    </source>
</evidence>
<dbReference type="RefSeq" id="WP_098517695.1">
    <property type="nucleotide sequence ID" value="NZ_NUVX01000081.1"/>
</dbReference>
<sequence>MTKEQYKRLLQLRKSEEMMFYELVKLSGLSPRELIQRLPINHKRAAYILEKWCRKGWYEYGTSLDNGWLVEKRFWYK</sequence>
<protein>
    <submittedName>
        <fullName evidence="1">Uncharacterized protein</fullName>
    </submittedName>
</protein>
<dbReference type="EMBL" id="NUVX01000081">
    <property type="protein sequence ID" value="PFJ28991.1"/>
    <property type="molecule type" value="Genomic_DNA"/>
</dbReference>
<comment type="caution">
    <text evidence="1">The sequence shown here is derived from an EMBL/GenBank/DDBJ whole genome shotgun (WGS) entry which is preliminary data.</text>
</comment>
<dbReference type="AlphaFoldDB" id="A0A9X6WHV1"/>
<evidence type="ECO:0000313" key="1">
    <source>
        <dbReference type="EMBL" id="PFJ28991.1"/>
    </source>
</evidence>
<organism evidence="1 2">
    <name type="scientific">Bacillus thuringiensis</name>
    <dbReference type="NCBI Taxonomy" id="1428"/>
    <lineage>
        <taxon>Bacteria</taxon>
        <taxon>Bacillati</taxon>
        <taxon>Bacillota</taxon>
        <taxon>Bacilli</taxon>
        <taxon>Bacillales</taxon>
        <taxon>Bacillaceae</taxon>
        <taxon>Bacillus</taxon>
        <taxon>Bacillus cereus group</taxon>
    </lineage>
</organism>
<proteinExistence type="predicted"/>